<dbReference type="EMBL" id="BSTK01000005">
    <property type="protein sequence ID" value="GLY86102.1"/>
    <property type="molecule type" value="Genomic_DNA"/>
</dbReference>
<dbReference type="PRINTS" id="PR00081">
    <property type="entry name" value="GDHRDH"/>
</dbReference>
<dbReference type="Gene3D" id="3.40.50.720">
    <property type="entry name" value="NAD(P)-binding Rossmann-like Domain"/>
    <property type="match status" value="1"/>
</dbReference>
<evidence type="ECO:0000313" key="2">
    <source>
        <dbReference type="EMBL" id="GLY86102.1"/>
    </source>
</evidence>
<dbReference type="CDD" id="cd05327">
    <property type="entry name" value="retinol-DH_like_SDR_c_like"/>
    <property type="match status" value="1"/>
</dbReference>
<evidence type="ECO:0000313" key="3">
    <source>
        <dbReference type="Proteomes" id="UP001165074"/>
    </source>
</evidence>
<dbReference type="Proteomes" id="UP001165074">
    <property type="component" value="Unassembled WGS sequence"/>
</dbReference>
<dbReference type="NCBIfam" id="NF004846">
    <property type="entry name" value="PRK06197.1"/>
    <property type="match status" value="1"/>
</dbReference>
<dbReference type="SUPFAM" id="SSF51735">
    <property type="entry name" value="NAD(P)-binding Rossmann-fold domains"/>
    <property type="match status" value="1"/>
</dbReference>
<name>A0A9W6S5P4_9ACTN</name>
<dbReference type="InterPro" id="IPR036291">
    <property type="entry name" value="NAD(P)-bd_dom_sf"/>
</dbReference>
<dbReference type="InterPro" id="IPR002347">
    <property type="entry name" value="SDR_fam"/>
</dbReference>
<accession>A0A9W6S5P4</accession>
<sequence>MTRWTAADIADLHGRTAVVTGANTGTGFETARLLAEHGATVVLACRDLEKAATAAARIGRGAQTLHLDLASLASIRQAAADLHRDHPKVDLLINNAGIMRPPYGRTEDGFEMQFGTNHLGHFAFTGLILDLLHDVEGARIVTVTSPAHRQTRGGVDFTDLQSERKYRAGSAYSRSKLANLLFAYELQRRLEASGARAASLGAHPGGARTELNRNMPAYTLARGASWGIWRPITHPAEIGALSLVRAAVDPAAQGGEYYCPDGRMEFKGHPVRRESSAESHDAESQRRLWLRSEQLTGIRYDLVEHS</sequence>
<keyword evidence="1" id="KW-0560">Oxidoreductase</keyword>
<comment type="caution">
    <text evidence="2">The sequence shown here is derived from an EMBL/GenBank/DDBJ whole genome shotgun (WGS) entry which is preliminary data.</text>
</comment>
<dbReference type="Pfam" id="PF00106">
    <property type="entry name" value="adh_short"/>
    <property type="match status" value="1"/>
</dbReference>
<keyword evidence="3" id="KW-1185">Reference proteome</keyword>
<dbReference type="RefSeq" id="WP_285573630.1">
    <property type="nucleotide sequence ID" value="NZ_BSTK01000005.1"/>
</dbReference>
<dbReference type="AlphaFoldDB" id="A0A9W6S5P4"/>
<reference evidence="2" key="1">
    <citation type="submission" date="2023-03" db="EMBL/GenBank/DDBJ databases">
        <title>Actinoallomurus iriomotensis NBRC 103684.</title>
        <authorList>
            <person name="Ichikawa N."/>
            <person name="Sato H."/>
            <person name="Tonouchi N."/>
        </authorList>
    </citation>
    <scope>NUCLEOTIDE SEQUENCE</scope>
    <source>
        <strain evidence="2">NBRC 103684</strain>
    </source>
</reference>
<protein>
    <submittedName>
        <fullName evidence="2">Short-chain dehydrogenase</fullName>
    </submittedName>
</protein>
<gene>
    <name evidence="2" type="ORF">Airi02_040310</name>
</gene>
<dbReference type="GO" id="GO:0016491">
    <property type="term" value="F:oxidoreductase activity"/>
    <property type="evidence" value="ECO:0007669"/>
    <property type="project" value="UniProtKB-KW"/>
</dbReference>
<dbReference type="PANTHER" id="PTHR43157">
    <property type="entry name" value="PHOSPHATIDYLINOSITOL-GLYCAN BIOSYNTHESIS CLASS F PROTEIN-RELATED"/>
    <property type="match status" value="1"/>
</dbReference>
<dbReference type="PANTHER" id="PTHR43157:SF31">
    <property type="entry name" value="PHOSPHATIDYLINOSITOL-GLYCAN BIOSYNTHESIS CLASS F PROTEIN"/>
    <property type="match status" value="1"/>
</dbReference>
<organism evidence="2 3">
    <name type="scientific">Actinoallomurus iriomotensis</name>
    <dbReference type="NCBI Taxonomy" id="478107"/>
    <lineage>
        <taxon>Bacteria</taxon>
        <taxon>Bacillati</taxon>
        <taxon>Actinomycetota</taxon>
        <taxon>Actinomycetes</taxon>
        <taxon>Streptosporangiales</taxon>
        <taxon>Thermomonosporaceae</taxon>
        <taxon>Actinoallomurus</taxon>
    </lineage>
</organism>
<proteinExistence type="predicted"/>
<evidence type="ECO:0000256" key="1">
    <source>
        <dbReference type="ARBA" id="ARBA00023002"/>
    </source>
</evidence>